<dbReference type="GO" id="GO:0046872">
    <property type="term" value="F:metal ion binding"/>
    <property type="evidence" value="ECO:0007669"/>
    <property type="project" value="UniProtKB-KW"/>
</dbReference>
<dbReference type="PANTHER" id="PTHR19136:SF81">
    <property type="entry name" value="MOLYBDENUM COFACTOR GUANYLYLTRANSFERASE"/>
    <property type="match status" value="1"/>
</dbReference>
<evidence type="ECO:0000256" key="6">
    <source>
        <dbReference type="ARBA" id="ARBA00023134"/>
    </source>
</evidence>
<keyword evidence="1 8" id="KW-0963">Cytoplasm</keyword>
<reference evidence="10 11" key="1">
    <citation type="submission" date="2006-02" db="EMBL/GenBank/DDBJ databases">
        <authorList>
            <person name="Waterbury J."/>
            <person name="Ferriera S."/>
            <person name="Johnson J."/>
            <person name="Kravitz S."/>
            <person name="Halpern A."/>
            <person name="Remington K."/>
            <person name="Beeson K."/>
            <person name="Tran B."/>
            <person name="Rogers Y.-H."/>
            <person name="Friedman R."/>
            <person name="Venter J.C."/>
        </authorList>
    </citation>
    <scope>NUCLEOTIDE SEQUENCE [LARGE SCALE GENOMIC DNA]</scope>
    <source>
        <strain evidence="10 11">Nb-231</strain>
    </source>
</reference>
<evidence type="ECO:0000259" key="9">
    <source>
        <dbReference type="Pfam" id="PF12804"/>
    </source>
</evidence>
<feature type="binding site" evidence="8">
    <location>
        <position position="104"/>
    </location>
    <ligand>
        <name>GTP</name>
        <dbReference type="ChEBI" id="CHEBI:37565"/>
    </ligand>
</feature>
<evidence type="ECO:0000256" key="8">
    <source>
        <dbReference type="HAMAP-Rule" id="MF_00316"/>
    </source>
</evidence>
<feature type="binding site" evidence="8">
    <location>
        <position position="74"/>
    </location>
    <ligand>
        <name>GTP</name>
        <dbReference type="ChEBI" id="CHEBI:37565"/>
    </ligand>
</feature>
<name>A4BQX7_9GAMM</name>
<dbReference type="GO" id="GO:0005525">
    <property type="term" value="F:GTP binding"/>
    <property type="evidence" value="ECO:0007669"/>
    <property type="project" value="UniProtKB-UniRule"/>
</dbReference>
<dbReference type="NCBIfam" id="TIGR02665">
    <property type="entry name" value="molyb_mobA"/>
    <property type="match status" value="1"/>
</dbReference>
<feature type="binding site" evidence="8">
    <location>
        <position position="56"/>
    </location>
    <ligand>
        <name>GTP</name>
        <dbReference type="ChEBI" id="CHEBI:37565"/>
    </ligand>
</feature>
<dbReference type="OrthoDB" id="9788394at2"/>
<dbReference type="InterPro" id="IPR029044">
    <property type="entry name" value="Nucleotide-diphossugar_trans"/>
</dbReference>
<sequence>MSGDYPLDRITGVILAGGRATRMGGVDKGLISLNGRPLVAHVLAALRPQVATVLINANRNLESYAELGCRVIADVQQGYPGPLAGIVAALEQAETPWVLTVPCDGPLLAADLGARLYQALQSSEAEAATVRASERLHPVYALLPTWLRESAQDYLAAGERKLITWLQHRRLAIADFSDKNERFINLNTIEERDALALQLAGDHCGTRRKA</sequence>
<comment type="domain">
    <text evidence="8">The N-terminal domain determines nucleotide recognition and specific binding, while the C-terminal domain determines the specific binding to the target protein.</text>
</comment>
<evidence type="ECO:0000256" key="5">
    <source>
        <dbReference type="ARBA" id="ARBA00022842"/>
    </source>
</evidence>
<comment type="function">
    <text evidence="8">Transfers a GMP moiety from GTP to Mo-molybdopterin (Mo-MPT) cofactor (Moco or molybdenum cofactor) to form Mo-molybdopterin guanine dinucleotide (Mo-MGD) cofactor.</text>
</comment>
<evidence type="ECO:0000256" key="3">
    <source>
        <dbReference type="ARBA" id="ARBA00022723"/>
    </source>
</evidence>
<dbReference type="SUPFAM" id="SSF53448">
    <property type="entry name" value="Nucleotide-diphospho-sugar transferases"/>
    <property type="match status" value="1"/>
</dbReference>
<comment type="catalytic activity">
    <reaction evidence="8">
        <text>Mo-molybdopterin + GTP + H(+) = Mo-molybdopterin guanine dinucleotide + diphosphate</text>
        <dbReference type="Rhea" id="RHEA:34243"/>
        <dbReference type="ChEBI" id="CHEBI:15378"/>
        <dbReference type="ChEBI" id="CHEBI:33019"/>
        <dbReference type="ChEBI" id="CHEBI:37565"/>
        <dbReference type="ChEBI" id="CHEBI:71302"/>
        <dbReference type="ChEBI" id="CHEBI:71310"/>
        <dbReference type="EC" id="2.7.7.77"/>
    </reaction>
</comment>
<dbReference type="RefSeq" id="WP_005000622.1">
    <property type="nucleotide sequence ID" value="NZ_CH672427.1"/>
</dbReference>
<keyword evidence="3 8" id="KW-0479">Metal-binding</keyword>
<keyword evidence="6 8" id="KW-0342">GTP-binding</keyword>
<dbReference type="InterPro" id="IPR013482">
    <property type="entry name" value="Molybde_CF_guanTrfase"/>
</dbReference>
<evidence type="ECO:0000313" key="11">
    <source>
        <dbReference type="Proteomes" id="UP000003374"/>
    </source>
</evidence>
<dbReference type="Gene3D" id="3.90.550.10">
    <property type="entry name" value="Spore Coat Polysaccharide Biosynthesis Protein SpsA, Chain A"/>
    <property type="match status" value="1"/>
</dbReference>
<comment type="subunit">
    <text evidence="8">Monomer.</text>
</comment>
<dbReference type="CDD" id="cd02503">
    <property type="entry name" value="MobA"/>
    <property type="match status" value="1"/>
</dbReference>
<feature type="binding site" evidence="8">
    <location>
        <begin position="15"/>
        <end position="17"/>
    </location>
    <ligand>
        <name>GTP</name>
        <dbReference type="ChEBI" id="CHEBI:37565"/>
    </ligand>
</feature>
<dbReference type="GO" id="GO:0005737">
    <property type="term" value="C:cytoplasm"/>
    <property type="evidence" value="ECO:0007669"/>
    <property type="project" value="UniProtKB-SubCell"/>
</dbReference>
<gene>
    <name evidence="8" type="primary">mobA</name>
    <name evidence="10" type="ORF">NB231_06301</name>
</gene>
<comment type="subcellular location">
    <subcellularLocation>
        <location evidence="8">Cytoplasm</location>
    </subcellularLocation>
</comment>
<dbReference type="GO" id="GO:0061603">
    <property type="term" value="F:molybdenum cofactor guanylyltransferase activity"/>
    <property type="evidence" value="ECO:0007669"/>
    <property type="project" value="UniProtKB-EC"/>
</dbReference>
<keyword evidence="2 8" id="KW-0808">Transferase</keyword>
<dbReference type="HOGENOM" id="CLU_055597_5_1_6"/>
<dbReference type="InterPro" id="IPR025877">
    <property type="entry name" value="MobA-like_NTP_Trfase"/>
</dbReference>
<dbReference type="GO" id="GO:1902758">
    <property type="term" value="P:bis(molybdopterin guanine dinucleotide)molybdenum biosynthetic process"/>
    <property type="evidence" value="ECO:0007669"/>
    <property type="project" value="TreeGrafter"/>
</dbReference>
<evidence type="ECO:0000313" key="10">
    <source>
        <dbReference type="EMBL" id="EAR21977.1"/>
    </source>
</evidence>
<accession>A4BQX7</accession>
<dbReference type="PANTHER" id="PTHR19136">
    <property type="entry name" value="MOLYBDENUM COFACTOR GUANYLYLTRANSFERASE"/>
    <property type="match status" value="1"/>
</dbReference>
<evidence type="ECO:0000256" key="2">
    <source>
        <dbReference type="ARBA" id="ARBA00022679"/>
    </source>
</evidence>
<keyword evidence="11" id="KW-1185">Reference proteome</keyword>
<dbReference type="EMBL" id="AAOF01000005">
    <property type="protein sequence ID" value="EAR21977.1"/>
    <property type="molecule type" value="Genomic_DNA"/>
</dbReference>
<dbReference type="eggNOG" id="COG0746">
    <property type="taxonomic scope" value="Bacteria"/>
</dbReference>
<proteinExistence type="inferred from homology"/>
<feature type="domain" description="MobA-like NTP transferase" evidence="9">
    <location>
        <begin position="12"/>
        <end position="166"/>
    </location>
</feature>
<keyword evidence="5 8" id="KW-0460">Magnesium</keyword>
<dbReference type="Proteomes" id="UP000003374">
    <property type="component" value="Unassembled WGS sequence"/>
</dbReference>
<feature type="binding site" evidence="8">
    <location>
        <position position="28"/>
    </location>
    <ligand>
        <name>GTP</name>
        <dbReference type="ChEBI" id="CHEBI:37565"/>
    </ligand>
</feature>
<dbReference type="EC" id="2.7.7.77" evidence="8"/>
<comment type="caution">
    <text evidence="10">The sequence shown here is derived from an EMBL/GenBank/DDBJ whole genome shotgun (WGS) entry which is preliminary data.</text>
</comment>
<evidence type="ECO:0000256" key="1">
    <source>
        <dbReference type="ARBA" id="ARBA00022490"/>
    </source>
</evidence>
<evidence type="ECO:0000256" key="4">
    <source>
        <dbReference type="ARBA" id="ARBA00022741"/>
    </source>
</evidence>
<keyword evidence="4 8" id="KW-0547">Nucleotide-binding</keyword>
<dbReference type="HAMAP" id="MF_00316">
    <property type="entry name" value="MobA"/>
    <property type="match status" value="1"/>
</dbReference>
<keyword evidence="7 8" id="KW-0501">Molybdenum cofactor biosynthesis</keyword>
<feature type="binding site" evidence="8">
    <location>
        <position position="104"/>
    </location>
    <ligand>
        <name>Mg(2+)</name>
        <dbReference type="ChEBI" id="CHEBI:18420"/>
    </ligand>
</feature>
<dbReference type="STRING" id="314278.NB231_06301"/>
<dbReference type="AlphaFoldDB" id="A4BQX7"/>
<dbReference type="Pfam" id="PF12804">
    <property type="entry name" value="NTP_transf_3"/>
    <property type="match status" value="1"/>
</dbReference>
<comment type="similarity">
    <text evidence="8">Belongs to the MobA family.</text>
</comment>
<comment type="cofactor">
    <cofactor evidence="8">
        <name>Mg(2+)</name>
        <dbReference type="ChEBI" id="CHEBI:18420"/>
    </cofactor>
</comment>
<protein>
    <recommendedName>
        <fullName evidence="8">Molybdenum cofactor guanylyltransferase</fullName>
        <shortName evidence="8">MoCo guanylyltransferase</shortName>
        <ecNumber evidence="8">2.7.7.77</ecNumber>
    </recommendedName>
    <alternativeName>
        <fullName evidence="8">GTP:molybdopterin guanylyltransferase</fullName>
    </alternativeName>
    <alternativeName>
        <fullName evidence="8">Mo-MPT guanylyltransferase</fullName>
    </alternativeName>
    <alternativeName>
        <fullName evidence="8">Molybdopterin guanylyltransferase</fullName>
    </alternativeName>
    <alternativeName>
        <fullName evidence="8">Molybdopterin-guanine dinucleotide synthase</fullName>
        <shortName evidence="8">MGD synthase</shortName>
    </alternativeName>
</protein>
<organism evidence="10 11">
    <name type="scientific">Nitrococcus mobilis Nb-231</name>
    <dbReference type="NCBI Taxonomy" id="314278"/>
    <lineage>
        <taxon>Bacteria</taxon>
        <taxon>Pseudomonadati</taxon>
        <taxon>Pseudomonadota</taxon>
        <taxon>Gammaproteobacteria</taxon>
        <taxon>Chromatiales</taxon>
        <taxon>Ectothiorhodospiraceae</taxon>
        <taxon>Nitrococcus</taxon>
    </lineage>
</organism>
<evidence type="ECO:0000256" key="7">
    <source>
        <dbReference type="ARBA" id="ARBA00023150"/>
    </source>
</evidence>